<name>A0A218Z2G2_9HELO</name>
<comment type="caution">
    <text evidence="1">The sequence shown here is derived from an EMBL/GenBank/DDBJ whole genome shotgun (WGS) entry which is preliminary data.</text>
</comment>
<evidence type="ECO:0000313" key="2">
    <source>
        <dbReference type="Proteomes" id="UP000242519"/>
    </source>
</evidence>
<gene>
    <name evidence="1" type="ORF">B2J93_1027</name>
</gene>
<reference evidence="1 2" key="1">
    <citation type="submission" date="2017-04" db="EMBL/GenBank/DDBJ databases">
        <title>Draft genome sequence of Marssonina coronaria NL1: causal agent of apple blotch.</title>
        <authorList>
            <person name="Cheng Q."/>
        </authorList>
    </citation>
    <scope>NUCLEOTIDE SEQUENCE [LARGE SCALE GENOMIC DNA]</scope>
    <source>
        <strain evidence="1 2">NL1</strain>
    </source>
</reference>
<keyword evidence="2" id="KW-1185">Reference proteome</keyword>
<dbReference type="OrthoDB" id="4222821at2759"/>
<dbReference type="Proteomes" id="UP000242519">
    <property type="component" value="Unassembled WGS sequence"/>
</dbReference>
<proteinExistence type="predicted"/>
<dbReference type="STRING" id="503106.A0A218Z2G2"/>
<evidence type="ECO:0000313" key="1">
    <source>
        <dbReference type="EMBL" id="OWP02239.1"/>
    </source>
</evidence>
<accession>A0A218Z2G2</accession>
<dbReference type="AlphaFoldDB" id="A0A218Z2G2"/>
<protein>
    <submittedName>
        <fullName evidence="1">Uncharacterized protein</fullName>
    </submittedName>
</protein>
<dbReference type="EMBL" id="MZNU01000241">
    <property type="protein sequence ID" value="OWP02239.1"/>
    <property type="molecule type" value="Genomic_DNA"/>
</dbReference>
<sequence length="329" mass="36253">MLPSIVDDWFHVGLLNDHNHTRSASWDSGEVCPHESSFLGNMYSPSDPSDESSSPVARGELVEAPLNDHLLSLHSERDVCPPPFDHELHVSVLYRELSKLLVMLESKPWDMAEAMRVTCVHDACGDYGQNFPVGFHSNPLSLIAKSSDDFAQLLRAVQNSIASGSDDSPIGANLRSSDRPCLIVSDLLGTLACHMLIVSIYDSIFQHFIDQYLHDPGAFNMVMHCAPQLFLGGIAVPSEPNMLGNQLLRLIESQLRPIELLLGLPDEFCVVSKRNYVTNGRDSGIFSGQARRSLFAALMRVEMDSESIGTRGGVINALKDKARRIQVLS</sequence>
<organism evidence="1 2">
    <name type="scientific">Diplocarpon coronariae</name>
    <dbReference type="NCBI Taxonomy" id="2795749"/>
    <lineage>
        <taxon>Eukaryota</taxon>
        <taxon>Fungi</taxon>
        <taxon>Dikarya</taxon>
        <taxon>Ascomycota</taxon>
        <taxon>Pezizomycotina</taxon>
        <taxon>Leotiomycetes</taxon>
        <taxon>Helotiales</taxon>
        <taxon>Drepanopezizaceae</taxon>
        <taxon>Diplocarpon</taxon>
    </lineage>
</organism>
<dbReference type="InParanoid" id="A0A218Z2G2"/>